<dbReference type="RefSeq" id="WP_209510424.1">
    <property type="nucleotide sequence ID" value="NZ_JAGGKS010000001.1"/>
</dbReference>
<dbReference type="Proteomes" id="UP001519342">
    <property type="component" value="Unassembled WGS sequence"/>
</dbReference>
<proteinExistence type="predicted"/>
<protein>
    <recommendedName>
        <fullName evidence="3">Apea-like HEPN domain-containing protein</fullName>
    </recommendedName>
</protein>
<evidence type="ECO:0008006" key="3">
    <source>
        <dbReference type="Google" id="ProtNLM"/>
    </source>
</evidence>
<name>A0ABS4GAG9_9FIRM</name>
<organism evidence="1 2">
    <name type="scientific">Sedimentibacter acidaminivorans</name>
    <dbReference type="NCBI Taxonomy" id="913099"/>
    <lineage>
        <taxon>Bacteria</taxon>
        <taxon>Bacillati</taxon>
        <taxon>Bacillota</taxon>
        <taxon>Tissierellia</taxon>
        <taxon>Sedimentibacter</taxon>
    </lineage>
</organism>
<sequence length="406" mass="47419">MSLYGHTNINIEALKRWANSLSVDEISQVDIGGYLIELREDTREILKLQTQGFADLANALKEEDDWRNCEYIISQMFYNAFVRIDNSSIRIADFYECLIVASNMKTYKKIFKGFDYIDTGAIHIRDNKGNAIATIGTKSDLIWTTFYEYFINEDDNGSINHTYSNHEQYLSIQLFNVEGCSLSELTTTVNEILLRVSMEYEMDFKIFEVDSMFKESGECSIRNMQFIPTGFEQIPMLYLTNAINSVDERLSYLSYYQVIEYFFVRTQNYHFLDNLSTIDMQNVNHNELRKVLVGYKKVSYERAALRLVFLRAIDITKFKNWLYSNSEYQDIYCNSEELKIDISRVDSKVIDQLVERVYSYRCSIAHSKGDVEEYIAIPSLSNEKIVNELPLLKYLAFEVISNCSEK</sequence>
<reference evidence="1 2" key="1">
    <citation type="submission" date="2021-03" db="EMBL/GenBank/DDBJ databases">
        <title>Genomic Encyclopedia of Type Strains, Phase IV (KMG-IV): sequencing the most valuable type-strain genomes for metagenomic binning, comparative biology and taxonomic classification.</title>
        <authorList>
            <person name="Goeker M."/>
        </authorList>
    </citation>
    <scope>NUCLEOTIDE SEQUENCE [LARGE SCALE GENOMIC DNA]</scope>
    <source>
        <strain evidence="1 2">DSM 24004</strain>
    </source>
</reference>
<evidence type="ECO:0000313" key="2">
    <source>
        <dbReference type="Proteomes" id="UP001519342"/>
    </source>
</evidence>
<gene>
    <name evidence="1" type="ORF">J2Z76_000530</name>
</gene>
<accession>A0ABS4GAG9</accession>
<dbReference type="EMBL" id="JAGGKS010000001">
    <property type="protein sequence ID" value="MBP1924677.1"/>
    <property type="molecule type" value="Genomic_DNA"/>
</dbReference>
<evidence type="ECO:0000313" key="1">
    <source>
        <dbReference type="EMBL" id="MBP1924677.1"/>
    </source>
</evidence>
<keyword evidence="2" id="KW-1185">Reference proteome</keyword>
<comment type="caution">
    <text evidence="1">The sequence shown here is derived from an EMBL/GenBank/DDBJ whole genome shotgun (WGS) entry which is preliminary data.</text>
</comment>